<evidence type="ECO:0000313" key="3">
    <source>
        <dbReference type="Proteomes" id="UP000230390"/>
    </source>
</evidence>
<evidence type="ECO:0000313" key="2">
    <source>
        <dbReference type="EMBL" id="PIL43292.1"/>
    </source>
</evidence>
<dbReference type="GO" id="GO:0016747">
    <property type="term" value="F:acyltransferase activity, transferring groups other than amino-acyl groups"/>
    <property type="evidence" value="ECO:0007669"/>
    <property type="project" value="InterPro"/>
</dbReference>
<organism evidence="2 3">
    <name type="scientific">Massilia eurypsychrophila</name>
    <dbReference type="NCBI Taxonomy" id="1485217"/>
    <lineage>
        <taxon>Bacteria</taxon>
        <taxon>Pseudomonadati</taxon>
        <taxon>Pseudomonadota</taxon>
        <taxon>Betaproteobacteria</taxon>
        <taxon>Burkholderiales</taxon>
        <taxon>Oxalobacteraceae</taxon>
        <taxon>Telluria group</taxon>
        <taxon>Massilia</taxon>
    </lineage>
</organism>
<protein>
    <submittedName>
        <fullName evidence="2">GNAT family N-acetyltransferase</fullName>
    </submittedName>
</protein>
<dbReference type="InterPro" id="IPR000182">
    <property type="entry name" value="GNAT_dom"/>
</dbReference>
<accession>A0A2G8TB90</accession>
<gene>
    <name evidence="2" type="ORF">CR105_19965</name>
</gene>
<proteinExistence type="predicted"/>
<dbReference type="AlphaFoldDB" id="A0A2G8TB90"/>
<dbReference type="RefSeq" id="WP_099791438.1">
    <property type="nucleotide sequence ID" value="NZ_JBHLYV010000018.1"/>
</dbReference>
<feature type="domain" description="N-acetyltransferase" evidence="1">
    <location>
        <begin position="3"/>
        <end position="143"/>
    </location>
</feature>
<sequence length="149" mass="16152">MSAKVRIAAPAELESINQRYRDIAFRLSEAVDVQIIAEVDGAPAGLGRITPIAPRIGELGGIVVLPEFRGGGIARQIIVALLATTDYDFLYCLPFGNLEGLYASFGFRRMEDGAALPAKVADKLCWCRQSYDAPVLLMGLQLGEVRPSR</sequence>
<keyword evidence="3" id="KW-1185">Reference proteome</keyword>
<dbReference type="Pfam" id="PF13508">
    <property type="entry name" value="Acetyltransf_7"/>
    <property type="match status" value="1"/>
</dbReference>
<dbReference type="CDD" id="cd04301">
    <property type="entry name" value="NAT_SF"/>
    <property type="match status" value="1"/>
</dbReference>
<reference evidence="2 3" key="1">
    <citation type="submission" date="2017-10" db="EMBL/GenBank/DDBJ databases">
        <title>Massilia psychrophilum sp. nov., a novel purple-pigmented bacterium isolated from Tianshan glacier, Xinjiang Municipality, China.</title>
        <authorList>
            <person name="Wang H."/>
        </authorList>
    </citation>
    <scope>NUCLEOTIDE SEQUENCE [LARGE SCALE GENOMIC DNA]</scope>
    <source>
        <strain evidence="2 3">JCM 30074</strain>
    </source>
</reference>
<dbReference type="EMBL" id="PDOC01000015">
    <property type="protein sequence ID" value="PIL43292.1"/>
    <property type="molecule type" value="Genomic_DNA"/>
</dbReference>
<keyword evidence="2" id="KW-0808">Transferase</keyword>
<dbReference type="InterPro" id="IPR016181">
    <property type="entry name" value="Acyl_CoA_acyltransferase"/>
</dbReference>
<dbReference type="Gene3D" id="3.40.630.30">
    <property type="match status" value="1"/>
</dbReference>
<dbReference type="Proteomes" id="UP000230390">
    <property type="component" value="Unassembled WGS sequence"/>
</dbReference>
<comment type="caution">
    <text evidence="2">The sequence shown here is derived from an EMBL/GenBank/DDBJ whole genome shotgun (WGS) entry which is preliminary data.</text>
</comment>
<name>A0A2G8TB90_9BURK</name>
<dbReference type="PROSITE" id="PS51186">
    <property type="entry name" value="GNAT"/>
    <property type="match status" value="1"/>
</dbReference>
<dbReference type="SUPFAM" id="SSF55729">
    <property type="entry name" value="Acyl-CoA N-acyltransferases (Nat)"/>
    <property type="match status" value="1"/>
</dbReference>
<evidence type="ECO:0000259" key="1">
    <source>
        <dbReference type="PROSITE" id="PS51186"/>
    </source>
</evidence>
<dbReference type="OrthoDB" id="8780005at2"/>